<comment type="caution">
    <text evidence="2">The sequence shown here is derived from an EMBL/GenBank/DDBJ whole genome shotgun (WGS) entry which is preliminary data.</text>
</comment>
<dbReference type="EMBL" id="JASKHM010000003">
    <property type="protein sequence ID" value="MEQ4482204.1"/>
    <property type="molecule type" value="Genomic_DNA"/>
</dbReference>
<dbReference type="RefSeq" id="WP_232185130.1">
    <property type="nucleotide sequence ID" value="NZ_JAIOAP010000004.1"/>
</dbReference>
<gene>
    <name evidence="2" type="ORF">QJS35_07325</name>
</gene>
<name>A0ABV1KQ42_9BACL</name>
<sequence length="331" mass="38182">MLHIVNGDSVANKLKEAAIHGDILVWREIYTEGPLFLQPRSAEHRNIRANYLERELGIPREEWVSSSEAQEKRLAKFTDYEEVVLWFEHDLFDQTMLGYLLHWFSSQTLGNTKLSLLCIGDYPGIEVFRGMGQLSVGQLSSLASKRHEVGQEELSLGKKAWEAYVSTEPRDLLSLLHEDTSALPYLHNTFQLQLNRYPSARNGLGIVEQTTLEYLLEGYDTPLQFFQRVGDKLHELGMGDLQYWLSLRRMSQGSHPLILVNNDVIFPKYSQSADDFLNTRIRLTDLGSHIVAEDQDWLSLNGIDTWFGGVHLQGNHDVWRWDRDDRKLVRI</sequence>
<organism evidence="2 3">
    <name type="scientific">Cohnella silvisoli</name>
    <dbReference type="NCBI Taxonomy" id="2873699"/>
    <lineage>
        <taxon>Bacteria</taxon>
        <taxon>Bacillati</taxon>
        <taxon>Bacillota</taxon>
        <taxon>Bacilli</taxon>
        <taxon>Bacillales</taxon>
        <taxon>Paenibacillaceae</taxon>
        <taxon>Cohnella</taxon>
    </lineage>
</organism>
<accession>A0ABV1KQ42</accession>
<proteinExistence type="predicted"/>
<evidence type="ECO:0000313" key="3">
    <source>
        <dbReference type="Proteomes" id="UP001493487"/>
    </source>
</evidence>
<dbReference type="Proteomes" id="UP001493487">
    <property type="component" value="Unassembled WGS sequence"/>
</dbReference>
<feature type="domain" description="DUF1835" evidence="1">
    <location>
        <begin position="2"/>
        <end position="106"/>
    </location>
</feature>
<dbReference type="InterPro" id="IPR014973">
    <property type="entry name" value="DUF1835"/>
</dbReference>
<evidence type="ECO:0000259" key="1">
    <source>
        <dbReference type="Pfam" id="PF08874"/>
    </source>
</evidence>
<reference evidence="2 3" key="1">
    <citation type="journal article" date="2023" name="Genome Announc.">
        <title>Pan-Genome Analyses of the Genus Cohnella and Proposal of the Novel Species Cohnella silvisoli sp. nov., Isolated from Forest Soil.</title>
        <authorList>
            <person name="Wang C."/>
            <person name="Mao L."/>
            <person name="Bao G."/>
            <person name="Zhu H."/>
        </authorList>
    </citation>
    <scope>NUCLEOTIDE SEQUENCE [LARGE SCALE GENOMIC DNA]</scope>
    <source>
        <strain evidence="2 3">NL03-T5-1</strain>
    </source>
</reference>
<evidence type="ECO:0000313" key="2">
    <source>
        <dbReference type="EMBL" id="MEQ4482204.1"/>
    </source>
</evidence>
<keyword evidence="3" id="KW-1185">Reference proteome</keyword>
<protein>
    <submittedName>
        <fullName evidence="2">DUF1835 domain-containing protein</fullName>
    </submittedName>
</protein>
<dbReference type="Pfam" id="PF08874">
    <property type="entry name" value="DUF1835"/>
    <property type="match status" value="1"/>
</dbReference>